<dbReference type="PANTHER" id="PTHR47739:SF1">
    <property type="entry name" value="TRNA1(VAL) (ADENINE(37)-N6)-METHYLTRANSFERASE"/>
    <property type="match status" value="1"/>
</dbReference>
<keyword evidence="5" id="KW-1185">Reference proteome</keyword>
<comment type="caution">
    <text evidence="4">The sequence shown here is derived from an EMBL/GenBank/DDBJ whole genome shotgun (WGS) entry which is preliminary data.</text>
</comment>
<dbReference type="InterPro" id="IPR002052">
    <property type="entry name" value="DNA_methylase_N6_adenine_CS"/>
</dbReference>
<evidence type="ECO:0000256" key="2">
    <source>
        <dbReference type="ARBA" id="ARBA00022691"/>
    </source>
</evidence>
<feature type="domain" description="Methyltransferase small" evidence="3">
    <location>
        <begin position="34"/>
        <end position="122"/>
    </location>
</feature>
<evidence type="ECO:0000256" key="1">
    <source>
        <dbReference type="ARBA" id="ARBA00022603"/>
    </source>
</evidence>
<keyword evidence="1 4" id="KW-0489">Methyltransferase</keyword>
<evidence type="ECO:0000313" key="4">
    <source>
        <dbReference type="EMBL" id="PQV56170.1"/>
    </source>
</evidence>
<dbReference type="GO" id="GO:0032259">
    <property type="term" value="P:methylation"/>
    <property type="evidence" value="ECO:0007669"/>
    <property type="project" value="UniProtKB-KW"/>
</dbReference>
<dbReference type="Proteomes" id="UP000238338">
    <property type="component" value="Unassembled WGS sequence"/>
</dbReference>
<dbReference type="InterPro" id="IPR050210">
    <property type="entry name" value="tRNA_Adenine-N(6)_MTase"/>
</dbReference>
<dbReference type="PANTHER" id="PTHR47739">
    <property type="entry name" value="TRNA1(VAL) (ADENINE(37)-N6)-METHYLTRANSFERASE"/>
    <property type="match status" value="1"/>
</dbReference>
<dbReference type="GO" id="GO:0008757">
    <property type="term" value="F:S-adenosylmethionine-dependent methyltransferase activity"/>
    <property type="evidence" value="ECO:0007669"/>
    <property type="project" value="UniProtKB-ARBA"/>
</dbReference>
<dbReference type="InterPro" id="IPR029063">
    <property type="entry name" value="SAM-dependent_MTases_sf"/>
</dbReference>
<proteinExistence type="predicted"/>
<evidence type="ECO:0000313" key="5">
    <source>
        <dbReference type="Proteomes" id="UP000238338"/>
    </source>
</evidence>
<sequence length="251" mass="26432">MFAEGALTADRFLDGRLNILQPKDGYRAAMDPVLLAAAVPAKAGEAALELGCGAGVAGLCLAHRVPGLHVTGLEVQAPYADLARRNADRNDLPLTVIDGNLAHLPDALRHSAFDHVLANPPYFPKGGGTPARDGGREMAQREALPLADWLRIGLKRLRPGGWLTVIQSADRLPDLLSGLGPGTGSTVILPIAPRAGRPAGRVILQTRKGGRGAFRLLAPLVIHDGTTHLRDGDDQSTAARAILRDAKPLVL</sequence>
<keyword evidence="2" id="KW-0949">S-adenosyl-L-methionine</keyword>
<dbReference type="Gene3D" id="3.40.50.150">
    <property type="entry name" value="Vaccinia Virus protein VP39"/>
    <property type="match status" value="1"/>
</dbReference>
<dbReference type="Pfam" id="PF05175">
    <property type="entry name" value="MTS"/>
    <property type="match status" value="1"/>
</dbReference>
<gene>
    <name evidence="4" type="ORF">LX70_02434</name>
</gene>
<dbReference type="RefSeq" id="WP_105515040.1">
    <property type="nucleotide sequence ID" value="NZ_PVEP01000005.1"/>
</dbReference>
<dbReference type="SUPFAM" id="SSF53335">
    <property type="entry name" value="S-adenosyl-L-methionine-dependent methyltransferases"/>
    <property type="match status" value="1"/>
</dbReference>
<dbReference type="EMBL" id="PVEP01000005">
    <property type="protein sequence ID" value="PQV56170.1"/>
    <property type="molecule type" value="Genomic_DNA"/>
</dbReference>
<reference evidence="4 5" key="1">
    <citation type="submission" date="2018-02" db="EMBL/GenBank/DDBJ databases">
        <title>Genomic Encyclopedia of Archaeal and Bacterial Type Strains, Phase II (KMG-II): from individual species to whole genera.</title>
        <authorList>
            <person name="Goeker M."/>
        </authorList>
    </citation>
    <scope>NUCLEOTIDE SEQUENCE [LARGE SCALE GENOMIC DNA]</scope>
    <source>
        <strain evidence="4 5">DSM 18921</strain>
    </source>
</reference>
<evidence type="ECO:0000259" key="3">
    <source>
        <dbReference type="Pfam" id="PF05175"/>
    </source>
</evidence>
<accession>A0A2S8S5U4</accession>
<name>A0A2S8S5U4_9RHOB</name>
<dbReference type="GO" id="GO:0003676">
    <property type="term" value="F:nucleic acid binding"/>
    <property type="evidence" value="ECO:0007669"/>
    <property type="project" value="InterPro"/>
</dbReference>
<protein>
    <submittedName>
        <fullName evidence="4">tRNA1(Val) A37 N6-methylase TrmN6</fullName>
    </submittedName>
</protein>
<dbReference type="CDD" id="cd02440">
    <property type="entry name" value="AdoMet_MTases"/>
    <property type="match status" value="1"/>
</dbReference>
<dbReference type="GO" id="GO:0008170">
    <property type="term" value="F:N-methyltransferase activity"/>
    <property type="evidence" value="ECO:0007669"/>
    <property type="project" value="UniProtKB-ARBA"/>
</dbReference>
<dbReference type="OrthoDB" id="5489421at2"/>
<keyword evidence="1 4" id="KW-0808">Transferase</keyword>
<organism evidence="4 5">
    <name type="scientific">Albidovulum denitrificans</name>
    <dbReference type="NCBI Taxonomy" id="404881"/>
    <lineage>
        <taxon>Bacteria</taxon>
        <taxon>Pseudomonadati</taxon>
        <taxon>Pseudomonadota</taxon>
        <taxon>Alphaproteobacteria</taxon>
        <taxon>Rhodobacterales</taxon>
        <taxon>Paracoccaceae</taxon>
        <taxon>Albidovulum</taxon>
    </lineage>
</organism>
<dbReference type="PROSITE" id="PS00092">
    <property type="entry name" value="N6_MTASE"/>
    <property type="match status" value="1"/>
</dbReference>
<dbReference type="AlphaFoldDB" id="A0A2S8S5U4"/>
<dbReference type="InterPro" id="IPR007848">
    <property type="entry name" value="Small_mtfrase_dom"/>
</dbReference>